<sequence>MPRVLICLYLCAALSGASASSLPPVPQLRPPVPTPTAGLRVCLKGDVRLLVDASGRVRFLEHGHLYPDNRLRVRQSYDRSGRLSGVRVQWSGFAGQLLIVRGAFDSRGRLVRETGYRHPSVNAPLRSYLRSLPRGAAC</sequence>
<gene>
    <name evidence="2" type="ORF">GCM10008955_03160</name>
</gene>
<evidence type="ECO:0000256" key="1">
    <source>
        <dbReference type="SAM" id="SignalP"/>
    </source>
</evidence>
<feature type="signal peptide" evidence="1">
    <location>
        <begin position="1"/>
        <end position="19"/>
    </location>
</feature>
<evidence type="ECO:0000313" key="2">
    <source>
        <dbReference type="EMBL" id="GGK13207.1"/>
    </source>
</evidence>
<dbReference type="EMBL" id="BMPP01000001">
    <property type="protein sequence ID" value="GGK13207.1"/>
    <property type="molecule type" value="Genomic_DNA"/>
</dbReference>
<protein>
    <submittedName>
        <fullName evidence="2">Uncharacterized protein</fullName>
    </submittedName>
</protein>
<feature type="chain" id="PRO_5045315494" evidence="1">
    <location>
        <begin position="20"/>
        <end position="138"/>
    </location>
</feature>
<name>A0ABQ2EL05_9DEIO</name>
<organism evidence="2 3">
    <name type="scientific">Deinococcus malanensis</name>
    <dbReference type="NCBI Taxonomy" id="1706855"/>
    <lineage>
        <taxon>Bacteria</taxon>
        <taxon>Thermotogati</taxon>
        <taxon>Deinococcota</taxon>
        <taxon>Deinococci</taxon>
        <taxon>Deinococcales</taxon>
        <taxon>Deinococcaceae</taxon>
        <taxon>Deinococcus</taxon>
    </lineage>
</organism>
<dbReference type="RefSeq" id="WP_386835990.1">
    <property type="nucleotide sequence ID" value="NZ_JBHUEV010000001.1"/>
</dbReference>
<accession>A0ABQ2EL05</accession>
<reference evidence="3" key="1">
    <citation type="journal article" date="2019" name="Int. J. Syst. Evol. Microbiol.">
        <title>The Global Catalogue of Microorganisms (GCM) 10K type strain sequencing project: providing services to taxonomists for standard genome sequencing and annotation.</title>
        <authorList>
            <consortium name="The Broad Institute Genomics Platform"/>
            <consortium name="The Broad Institute Genome Sequencing Center for Infectious Disease"/>
            <person name="Wu L."/>
            <person name="Ma J."/>
        </authorList>
    </citation>
    <scope>NUCLEOTIDE SEQUENCE [LARGE SCALE GENOMIC DNA]</scope>
    <source>
        <strain evidence="3">JCM 30331</strain>
    </source>
</reference>
<comment type="caution">
    <text evidence="2">The sequence shown here is derived from an EMBL/GenBank/DDBJ whole genome shotgun (WGS) entry which is preliminary data.</text>
</comment>
<proteinExistence type="predicted"/>
<evidence type="ECO:0000313" key="3">
    <source>
        <dbReference type="Proteomes" id="UP000647587"/>
    </source>
</evidence>
<keyword evidence="3" id="KW-1185">Reference proteome</keyword>
<dbReference type="Proteomes" id="UP000647587">
    <property type="component" value="Unassembled WGS sequence"/>
</dbReference>
<keyword evidence="1" id="KW-0732">Signal</keyword>